<dbReference type="Pfam" id="PF26518">
    <property type="entry name" value="YciY"/>
    <property type="match status" value="1"/>
</dbReference>
<evidence type="ECO:0000313" key="4">
    <source>
        <dbReference type="Proteomes" id="UP000503287"/>
    </source>
</evidence>
<sequence length="60" mass="7715">MRHSRTEVARWRMMRQAIRKRRRWLEGQSRRNFRIYKMRKLDTSKKHRALLFVQQIEWNS</sequence>
<keyword evidence="4" id="KW-1185">Reference proteome</keyword>
<dbReference type="EMBL" id="CP047344">
    <property type="protein sequence ID" value="QIF93915.1"/>
    <property type="molecule type" value="Genomic_DNA"/>
</dbReference>
<dbReference type="AlphaFoldDB" id="A0A6G6SHB0"/>
<evidence type="ECO:0000256" key="2">
    <source>
        <dbReference type="ARBA" id="ARBA00044192"/>
    </source>
</evidence>
<dbReference type="InterPro" id="IPR049586">
    <property type="entry name" value="YciY"/>
</dbReference>
<gene>
    <name evidence="3" type="ORF">GTH24_08430</name>
</gene>
<evidence type="ECO:0000313" key="3">
    <source>
        <dbReference type="EMBL" id="QIF93915.1"/>
    </source>
</evidence>
<organism evidence="3 4">
    <name type="scientific">Proteus vulgaris</name>
    <dbReference type="NCBI Taxonomy" id="585"/>
    <lineage>
        <taxon>Bacteria</taxon>
        <taxon>Pseudomonadati</taxon>
        <taxon>Pseudomonadota</taxon>
        <taxon>Gammaproteobacteria</taxon>
        <taxon>Enterobacterales</taxon>
        <taxon>Morganellaceae</taxon>
        <taxon>Proteus</taxon>
    </lineage>
</organism>
<accession>A0A6G6SHB0</accession>
<dbReference type="Proteomes" id="UP000503287">
    <property type="component" value="Chromosome"/>
</dbReference>
<name>A0A6G6SHB0_PROVU</name>
<reference evidence="3 4" key="1">
    <citation type="submission" date="2020-01" db="EMBL/GenBank/DDBJ databases">
        <title>The genomic epidemiology of tigecycline resistance gene tet(X) variants in a swine farm in China.</title>
        <authorList>
            <person name="Peng K."/>
            <person name="Li R."/>
        </authorList>
    </citation>
    <scope>NUCLEOTIDE SEQUENCE [LARGE SCALE GENOMIC DNA]</scope>
    <source>
        <strain evidence="3 4">ZN3</strain>
    </source>
</reference>
<dbReference type="OrthoDB" id="6466254at2"/>
<proteinExistence type="inferred from homology"/>
<dbReference type="RefSeq" id="WP_072067982.1">
    <property type="nucleotide sequence ID" value="NZ_CP047344.1"/>
</dbReference>
<protein>
    <recommendedName>
        <fullName evidence="2">Uncharacterized protein YciY</fullName>
    </recommendedName>
</protein>
<evidence type="ECO:0000256" key="1">
    <source>
        <dbReference type="ARBA" id="ARBA00043959"/>
    </source>
</evidence>
<dbReference type="NCBIfam" id="NF033701">
    <property type="entry name" value="yciY_fam"/>
    <property type="match status" value="1"/>
</dbReference>
<comment type="similarity">
    <text evidence="1">Belongs to the YciY family.</text>
</comment>